<protein>
    <submittedName>
        <fullName evidence="2">Arylsulfatase</fullName>
        <ecNumber evidence="2">3.1.6.1</ecNumber>
    </submittedName>
</protein>
<accession>A0A3B0U9I1</accession>
<dbReference type="Gene3D" id="3.30.1120.10">
    <property type="match status" value="1"/>
</dbReference>
<dbReference type="EC" id="3.1.6.1" evidence="2"/>
<dbReference type="SUPFAM" id="SSF53649">
    <property type="entry name" value="Alkaline phosphatase-like"/>
    <property type="match status" value="1"/>
</dbReference>
<dbReference type="Gene3D" id="3.40.720.10">
    <property type="entry name" value="Alkaline Phosphatase, subunit A"/>
    <property type="match status" value="1"/>
</dbReference>
<proteinExistence type="predicted"/>
<dbReference type="PANTHER" id="PTHR43751:SF3">
    <property type="entry name" value="SULFATASE N-TERMINAL DOMAIN-CONTAINING PROTEIN"/>
    <property type="match status" value="1"/>
</dbReference>
<gene>
    <name evidence="2" type="ORF">MNBD_BACTEROID01-1280</name>
</gene>
<organism evidence="2">
    <name type="scientific">hydrothermal vent metagenome</name>
    <dbReference type="NCBI Taxonomy" id="652676"/>
    <lineage>
        <taxon>unclassified sequences</taxon>
        <taxon>metagenomes</taxon>
        <taxon>ecological metagenomes</taxon>
    </lineage>
</organism>
<name>A0A3B0U9I1_9ZZZZ</name>
<evidence type="ECO:0000313" key="2">
    <source>
        <dbReference type="EMBL" id="VAW23132.1"/>
    </source>
</evidence>
<dbReference type="PANTHER" id="PTHR43751">
    <property type="entry name" value="SULFATASE"/>
    <property type="match status" value="1"/>
</dbReference>
<dbReference type="InterPro" id="IPR052701">
    <property type="entry name" value="GAG_Ulvan_Degrading_Sulfatases"/>
</dbReference>
<feature type="domain" description="Sulfatase N-terminal" evidence="1">
    <location>
        <begin position="34"/>
        <end position="376"/>
    </location>
</feature>
<dbReference type="InterPro" id="IPR000917">
    <property type="entry name" value="Sulfatase_N"/>
</dbReference>
<dbReference type="CDD" id="cd16145">
    <property type="entry name" value="ARS_like"/>
    <property type="match status" value="1"/>
</dbReference>
<sequence length="486" mass="54083">MKRTNLFFFGLVALITATTSCNTAQDKAKENLKPNIVYILADDLGYGDLSCYGQQKFSTPNIDKMAGEGMIFTQHYAGTTVCAPSRSSLMTGMDTGHTPIRGNKGWKPEGQWPMAAEAYTIAEMLKKAGYVTGGFGKWGLGYPGSEGDANMQGFDKFFGYNCQTMAHNYYPGHLWDNQEKIELEGNSGDKFGQYAPDIIHQKALEFIEKNKEKPFFLYYPNTIPHAELLLPEEKLAKFRGKFLPEKSYKGTEPGDKRFRIGGYGTQPESHAAFAAMVTLIDKQVGEVIAKLKELGLDKNTIVMFTSDNGPHMEGGADPDYFNSNGPLKGYKRDLYEGGIRVPMIAWWPGEIAPGSTTSHISAFWDVMPTLAELAGIAPPDNIQGISFLPSLLGEEGQKEHDYLYWEFHEQGGKQAVRMGKWKGVKLNASTDSLNQGEIELYDLSTDIGEENNLAAENPELVEKIRAVMKKEHIPSATFKFEYEMKK</sequence>
<dbReference type="GO" id="GO:0004065">
    <property type="term" value="F:arylsulfatase activity"/>
    <property type="evidence" value="ECO:0007669"/>
    <property type="project" value="UniProtKB-EC"/>
</dbReference>
<dbReference type="InterPro" id="IPR017850">
    <property type="entry name" value="Alkaline_phosphatase_core_sf"/>
</dbReference>
<dbReference type="PROSITE" id="PS51257">
    <property type="entry name" value="PROKAR_LIPOPROTEIN"/>
    <property type="match status" value="1"/>
</dbReference>
<keyword evidence="2" id="KW-0378">Hydrolase</keyword>
<evidence type="ECO:0000259" key="1">
    <source>
        <dbReference type="Pfam" id="PF00884"/>
    </source>
</evidence>
<dbReference type="EMBL" id="UOEP01000187">
    <property type="protein sequence ID" value="VAW23132.1"/>
    <property type="molecule type" value="Genomic_DNA"/>
</dbReference>
<reference evidence="2" key="1">
    <citation type="submission" date="2018-06" db="EMBL/GenBank/DDBJ databases">
        <authorList>
            <person name="Zhirakovskaya E."/>
        </authorList>
    </citation>
    <scope>NUCLEOTIDE SEQUENCE</scope>
</reference>
<dbReference type="AlphaFoldDB" id="A0A3B0U9I1"/>
<dbReference type="Pfam" id="PF00884">
    <property type="entry name" value="Sulfatase"/>
    <property type="match status" value="1"/>
</dbReference>